<dbReference type="Gene3D" id="1.10.10.60">
    <property type="entry name" value="Homeodomain-like"/>
    <property type="match status" value="1"/>
</dbReference>
<dbReference type="AlphaFoldDB" id="A0A410HFF7"/>
<reference evidence="3" key="1">
    <citation type="journal article" date="2019" name="New Phytol.">
        <title>Comparative genomics of Rhizophagus irregularis, R. cerebriforme, R. diaphanus and Gigaspora rosea highlights specific genetic features in Glomeromycotina.</title>
        <authorList>
            <person name="Morin E."/>
            <person name="Miyauchi S."/>
            <person name="San Clemente H."/>
            <person name="Chen E.C."/>
            <person name="Pelin A."/>
            <person name="de la Providencia I."/>
            <person name="Ndikumana S."/>
            <person name="Beaudet D."/>
            <person name="Hainaut M."/>
            <person name="Drula E."/>
            <person name="Kuo A."/>
            <person name="Tang N."/>
            <person name="Roy S."/>
            <person name="Viala J."/>
            <person name="Henrissat B."/>
            <person name="Grigoriev I.V."/>
            <person name="Corradi N."/>
            <person name="Roux C."/>
            <person name="Martin F.M."/>
        </authorList>
    </citation>
    <scope>NUCLEOTIDE SEQUENCE</scope>
</reference>
<organism evidence="3">
    <name type="scientific">Paraglomus sp</name>
    <dbReference type="NCBI Taxonomy" id="1928154"/>
    <lineage>
        <taxon>Eukaryota</taxon>
        <taxon>Fungi</taxon>
        <taxon>Fungi incertae sedis</taxon>
        <taxon>Mucoromycota</taxon>
        <taxon>Glomeromycotina</taxon>
        <taxon>Glomeromycetes</taxon>
        <taxon>Paraglomerales</taxon>
        <taxon>Paraglomeraceae</taxon>
        <taxon>Paraglomus</taxon>
    </lineage>
</organism>
<dbReference type="GO" id="GO:0003677">
    <property type="term" value="F:DNA binding"/>
    <property type="evidence" value="ECO:0007669"/>
    <property type="project" value="UniProtKB-UniRule"/>
</dbReference>
<sequence>METGRHFTMKKGFHPYLTNLTTSMAGRRQFKRNLRSHFQYRNAHGAQKDIQADTLLLFTPEVNKIEQSWTWEDERFFDSGRIERDDLATIASHNWSPISEGSCATSNVLKECINEPGKERYSANTSLSSSIIVNDDLTCIDSSVDNNEWSQSYSSHTEPSIRENFADIACFVPHSNVEVERELDSQVEFVVPQNLTNYRESTNQDIHTVTAIQKLYQAFPNFESEQFQDNPPDFLLQKLFALRDKLYTCSDDEELLRDFSELDVLIGKYKTNTPNIEHAETRLAVNVLIANITGLCAKALDFNKKLFDMHYEISHELLDLPTTYATSLESSFAENEVERMHSTTNNIIRSNTQSLLVNGGKTSRQETDPRAAFLFIKFLFDNDFNKPTKSQIRNLAKWTNMTEREVDRWFIRTRANYVKSNKDPHKELLSRAVRLRRQFREPLSELMKPNTYIIKKSFASRKLRRTSQKVI</sequence>
<dbReference type="GO" id="GO:0005634">
    <property type="term" value="C:nucleus"/>
    <property type="evidence" value="ECO:0007669"/>
    <property type="project" value="UniProtKB-SubCell"/>
</dbReference>
<evidence type="ECO:0000259" key="2">
    <source>
        <dbReference type="PROSITE" id="PS50071"/>
    </source>
</evidence>
<dbReference type="EMBL" id="MH445372">
    <property type="protein sequence ID" value="QAB33267.1"/>
    <property type="molecule type" value="mRNA"/>
</dbReference>
<feature type="domain" description="Homeobox" evidence="2">
    <location>
        <begin position="380"/>
        <end position="420"/>
    </location>
</feature>
<evidence type="ECO:0000313" key="3">
    <source>
        <dbReference type="EMBL" id="QAB33267.1"/>
    </source>
</evidence>
<dbReference type="SMART" id="SM00389">
    <property type="entry name" value="HOX"/>
    <property type="match status" value="1"/>
</dbReference>
<dbReference type="InterPro" id="IPR001356">
    <property type="entry name" value="HD"/>
</dbReference>
<dbReference type="SUPFAM" id="SSF46689">
    <property type="entry name" value="Homeodomain-like"/>
    <property type="match status" value="1"/>
</dbReference>
<dbReference type="InterPro" id="IPR009057">
    <property type="entry name" value="Homeodomain-like_sf"/>
</dbReference>
<dbReference type="PROSITE" id="PS50071">
    <property type="entry name" value="HOMEOBOX_2"/>
    <property type="match status" value="1"/>
</dbReference>
<accession>A0A410HFF7</accession>
<comment type="subcellular location">
    <subcellularLocation>
        <location evidence="1">Nucleus</location>
    </subcellularLocation>
</comment>
<evidence type="ECO:0000256" key="1">
    <source>
        <dbReference type="PROSITE-ProRule" id="PRU00108"/>
    </source>
</evidence>
<proteinExistence type="evidence at transcript level"/>
<dbReference type="CDD" id="cd00086">
    <property type="entry name" value="homeodomain"/>
    <property type="match status" value="1"/>
</dbReference>
<feature type="DNA-binding region" description="Homeobox" evidence="1">
    <location>
        <begin position="382"/>
        <end position="421"/>
    </location>
</feature>
<protein>
    <submittedName>
        <fullName evidence="3">HD1-like protein</fullName>
    </submittedName>
</protein>
<keyword evidence="1" id="KW-0539">Nucleus</keyword>
<name>A0A410HFF7_9GLOM</name>
<keyword evidence="1" id="KW-0238">DNA-binding</keyword>
<keyword evidence="1" id="KW-0371">Homeobox</keyword>